<proteinExistence type="predicted"/>
<dbReference type="OrthoDB" id="5970753at2759"/>
<dbReference type="EnsemblMetazoa" id="XM_021045187.2">
    <property type="protein sequence ID" value="XP_020900846.1"/>
    <property type="gene ID" value="LOC110239470"/>
</dbReference>
<organism evidence="1 2">
    <name type="scientific">Exaiptasia diaphana</name>
    <name type="common">Tropical sea anemone</name>
    <name type="synonym">Aiptasia pulchella</name>
    <dbReference type="NCBI Taxonomy" id="2652724"/>
    <lineage>
        <taxon>Eukaryota</taxon>
        <taxon>Metazoa</taxon>
        <taxon>Cnidaria</taxon>
        <taxon>Anthozoa</taxon>
        <taxon>Hexacorallia</taxon>
        <taxon>Actiniaria</taxon>
        <taxon>Aiptasiidae</taxon>
        <taxon>Exaiptasia</taxon>
    </lineage>
</organism>
<dbReference type="KEGG" id="epa:110239470"/>
<dbReference type="Proteomes" id="UP000887567">
    <property type="component" value="Unplaced"/>
</dbReference>
<reference evidence="1" key="1">
    <citation type="submission" date="2022-11" db="UniProtKB">
        <authorList>
            <consortium name="EnsemblMetazoa"/>
        </authorList>
    </citation>
    <scope>IDENTIFICATION</scope>
</reference>
<dbReference type="GeneID" id="110239470"/>
<dbReference type="AlphaFoldDB" id="A0A913X942"/>
<accession>A0A913X942</accession>
<dbReference type="InterPro" id="IPR012340">
    <property type="entry name" value="NA-bd_OB-fold"/>
</dbReference>
<sequence>MSQETPLEGYIHVVSPIKIASNKEKTKYFDCKMQTSDDKTERLVCYSPQKRLEIHEACENKSPIKISSTKRKLNKFNLAEDKEIVKSAKITSTELDFEYNESLLNNLLSIKECQECKIYTTVDIKVKVLTKPDTKQPIMKNKETKYKTDCIVADLTASIKLVLWEECIDKVRVGKSYHMQHLTVRIFEDVKFINTNESTIISEIPDIGSIDLMSMELNDSVVRGQCISAGVEKSHACIACNSTITDEEGKGQDSVTCQGCKMTLLKSFLKTKIVCQVIVHSRGKNTSYTCFTDAIDSFLAHRNLPDSDKLTTKEIEDLMVHGGEQDMVVDECQKIIYQFL</sequence>
<dbReference type="OMA" id="SHACIAC"/>
<evidence type="ECO:0000313" key="2">
    <source>
        <dbReference type="Proteomes" id="UP000887567"/>
    </source>
</evidence>
<dbReference type="Gene3D" id="2.40.50.140">
    <property type="entry name" value="Nucleic acid-binding proteins"/>
    <property type="match status" value="1"/>
</dbReference>
<protein>
    <submittedName>
        <fullName evidence="1">Uncharacterized protein</fullName>
    </submittedName>
</protein>
<name>A0A913X942_EXADI</name>
<dbReference type="RefSeq" id="XP_020900846.1">
    <property type="nucleotide sequence ID" value="XM_021045187.2"/>
</dbReference>
<dbReference type="SUPFAM" id="SSF50249">
    <property type="entry name" value="Nucleic acid-binding proteins"/>
    <property type="match status" value="1"/>
</dbReference>
<keyword evidence="2" id="KW-1185">Reference proteome</keyword>
<evidence type="ECO:0000313" key="1">
    <source>
        <dbReference type="EnsemblMetazoa" id="XP_020900846.1"/>
    </source>
</evidence>